<reference evidence="1 2" key="1">
    <citation type="submission" date="2015-07" db="EMBL/GenBank/DDBJ databases">
        <title>Genome analysis of myxobacterium Chondromyces crocatus Cm c5 reveals a high potential for natural compound synthesis and the genetic basis for the loss of fruiting body formation.</title>
        <authorList>
            <person name="Zaburannyi N."/>
            <person name="Bunk B."/>
            <person name="Maier J."/>
            <person name="Overmann J."/>
            <person name="Mueller R."/>
        </authorList>
    </citation>
    <scope>NUCLEOTIDE SEQUENCE [LARGE SCALE GENOMIC DNA]</scope>
    <source>
        <strain evidence="1 2">Cm c5</strain>
    </source>
</reference>
<dbReference type="AlphaFoldDB" id="A0A0K1EIM7"/>
<name>A0A0K1EIM7_CHOCO</name>
<gene>
    <name evidence="1" type="ORF">CMC5_048720</name>
</gene>
<dbReference type="Proteomes" id="UP000067626">
    <property type="component" value="Chromosome"/>
</dbReference>
<dbReference type="EMBL" id="CP012159">
    <property type="protein sequence ID" value="AKT40716.1"/>
    <property type="molecule type" value="Genomic_DNA"/>
</dbReference>
<dbReference type="KEGG" id="ccro:CMC5_048720"/>
<proteinExistence type="predicted"/>
<dbReference type="PROSITE" id="PS51257">
    <property type="entry name" value="PROKAR_LIPOPROTEIN"/>
    <property type="match status" value="1"/>
</dbReference>
<accession>A0A0K1EIM7</accession>
<sequence length="811" mass="84064">MRSLAGAWLGPVVVGALGLLVGACQQQPPVPPPVQALLPTPEGSVGQIEVRRLDERPRLALVSREGDPAPALVAAVATDLGPAATVALASVIEGRLRATGLELEVQVDRSAFRVVARPRGKEQVASFLGALARAFAQPIAVDSPELALAKRRLLGLREIPLDAPELLPVAACTGRVGLAGNEPVPDLSTPAGARELEAWRRSALHAARTSISAVGPAAFCEETAAALERAGAWPAGDEPTDPWPTADTVGAHSSLQLGDRSARLTVAVRVPNARSAAYTAERLGAISSPLRARLAALSIPWSPVEVLGVARPRGGCISVTVEAAAMQGGTPPEAAAAAVAALVRQEIRTELASSPSTGVVSRQILTAADARDAAARAAWWALSSVARDQPERWATVLAVPPRRDPPSSGETSVGARFDVELGRALTSAAQPSVERRTLVERGQGEVWVLLASPCGVVEEGVSDAGATALAALSAVQPPWEGNVALEPWITPEGIGVIAHAPLDDESETPADLARRVADAAARALTGTTAESTALSLARVAALGHLERTAGPEAAAMGTFAAAIAPDHPSWVEPFGLWERVTGSALHAARHRWQALATGPLRVAVLANADAAQATAAAMATERWIAPRTGQRTCTAPELGTPHPGRYTTALPREAALAQALIGAPVGQGTLELARLTAAALDGEGGLLATTLTDAIGTRATARVIGGSRAAALVVDVRTSADRLEAVTTRLRELLSGLSQRLTESDLKRAETNLARAERDARTQPRRRLIDLWRDRAPTGSAPARVGLAAWRAWLATALAEGALISVEARPE</sequence>
<evidence type="ECO:0000313" key="1">
    <source>
        <dbReference type="EMBL" id="AKT40716.1"/>
    </source>
</evidence>
<dbReference type="OrthoDB" id="5486497at2"/>
<dbReference type="RefSeq" id="WP_050432609.1">
    <property type="nucleotide sequence ID" value="NZ_CP012159.1"/>
</dbReference>
<organism evidence="1 2">
    <name type="scientific">Chondromyces crocatus</name>
    <dbReference type="NCBI Taxonomy" id="52"/>
    <lineage>
        <taxon>Bacteria</taxon>
        <taxon>Pseudomonadati</taxon>
        <taxon>Myxococcota</taxon>
        <taxon>Polyangia</taxon>
        <taxon>Polyangiales</taxon>
        <taxon>Polyangiaceae</taxon>
        <taxon>Chondromyces</taxon>
    </lineage>
</organism>
<protein>
    <submittedName>
        <fullName evidence="1">Uncharacterized protein</fullName>
    </submittedName>
</protein>
<keyword evidence="2" id="KW-1185">Reference proteome</keyword>
<evidence type="ECO:0000313" key="2">
    <source>
        <dbReference type="Proteomes" id="UP000067626"/>
    </source>
</evidence>